<evidence type="ECO:0000256" key="1">
    <source>
        <dbReference type="SAM" id="MobiDB-lite"/>
    </source>
</evidence>
<dbReference type="KEGG" id="tva:4753154"/>
<name>A2F3P2_TRIV3</name>
<reference evidence="3" key="1">
    <citation type="submission" date="2006-10" db="EMBL/GenBank/DDBJ databases">
        <authorList>
            <person name="Amadeo P."/>
            <person name="Zhao Q."/>
            <person name="Wortman J."/>
            <person name="Fraser-Liggett C."/>
            <person name="Carlton J."/>
        </authorList>
    </citation>
    <scope>NUCLEOTIDE SEQUENCE</scope>
    <source>
        <strain evidence="3">G3</strain>
    </source>
</reference>
<protein>
    <submittedName>
        <fullName evidence="3">Uncharacterized protein</fullName>
    </submittedName>
</protein>
<dbReference type="Proteomes" id="UP000001542">
    <property type="component" value="Unassembled WGS sequence"/>
</dbReference>
<evidence type="ECO:0000313" key="4">
    <source>
        <dbReference type="Proteomes" id="UP000001542"/>
    </source>
</evidence>
<dbReference type="VEuPathDB" id="TrichDB:TVAG_461760"/>
<dbReference type="RefSeq" id="XP_001313389.1">
    <property type="nucleotide sequence ID" value="XM_001313388.1"/>
</dbReference>
<proteinExistence type="predicted"/>
<dbReference type="SMR" id="A2F3P2"/>
<evidence type="ECO:0000313" key="2">
    <source>
        <dbReference type="EMBL" id="EAX95403.1"/>
    </source>
</evidence>
<sequence>MSQEDSTPATPAPATSAPAQDMMQIMTQMMQQQMQMMQQMQSQQQMHFSQSPKKAQELEAGLNVLRNDYKREQLTLRKDEEYDPIEAQEIKSSASTKTIQEEKDQDEYLTKSQRLFVLEFFTISALRSMHNWKGRTPIGSNKRDLLMTAVPLIKTKTQLIDFILSACPDEI</sequence>
<dbReference type="EMBL" id="DS113600">
    <property type="protein sequence ID" value="EAY00460.1"/>
    <property type="molecule type" value="Genomic_DNA"/>
</dbReference>
<keyword evidence="4" id="KW-1185">Reference proteome</keyword>
<dbReference type="EMBL" id="DS113807">
    <property type="protein sequence ID" value="EAX95403.1"/>
    <property type="molecule type" value="Genomic_DNA"/>
</dbReference>
<organism evidence="3 4">
    <name type="scientific">Trichomonas vaginalis (strain ATCC PRA-98 / G3)</name>
    <dbReference type="NCBI Taxonomy" id="412133"/>
    <lineage>
        <taxon>Eukaryota</taxon>
        <taxon>Metamonada</taxon>
        <taxon>Parabasalia</taxon>
        <taxon>Trichomonadida</taxon>
        <taxon>Trichomonadidae</taxon>
        <taxon>Trichomonas</taxon>
    </lineage>
</organism>
<dbReference type="VEuPathDB" id="TrichDB:TVAGG3_0778230"/>
<dbReference type="KEGG" id="tva:4758283"/>
<evidence type="ECO:0000313" key="3">
    <source>
        <dbReference type="EMBL" id="EAY00460.1"/>
    </source>
</evidence>
<dbReference type="VEuPathDB" id="TrichDB:TVAGG3_0604500"/>
<feature type="compositionally biased region" description="Low complexity" evidence="1">
    <location>
        <begin position="1"/>
        <end position="46"/>
    </location>
</feature>
<dbReference type="AlphaFoldDB" id="A2F3P2"/>
<gene>
    <name evidence="3" type="ORF">TVAG_443300</name>
    <name evidence="2" type="ORF">TVAG_461760</name>
</gene>
<accession>A2F3P2</accession>
<feature type="region of interest" description="Disordered" evidence="1">
    <location>
        <begin position="1"/>
        <end position="55"/>
    </location>
</feature>
<reference evidence="3" key="2">
    <citation type="journal article" date="2007" name="Science">
        <title>Draft genome sequence of the sexually transmitted pathogen Trichomonas vaginalis.</title>
        <authorList>
            <person name="Carlton J.M."/>
            <person name="Hirt R.P."/>
            <person name="Silva J.C."/>
            <person name="Delcher A.L."/>
            <person name="Schatz M."/>
            <person name="Zhao Q."/>
            <person name="Wortman J.R."/>
            <person name="Bidwell S.L."/>
            <person name="Alsmark U.C.M."/>
            <person name="Besteiro S."/>
            <person name="Sicheritz-Ponten T."/>
            <person name="Noel C.J."/>
            <person name="Dacks J.B."/>
            <person name="Foster P.G."/>
            <person name="Simillion C."/>
            <person name="Van de Peer Y."/>
            <person name="Miranda-Saavedra D."/>
            <person name="Barton G.J."/>
            <person name="Westrop G.D."/>
            <person name="Mueller S."/>
            <person name="Dessi D."/>
            <person name="Fiori P.L."/>
            <person name="Ren Q."/>
            <person name="Paulsen I."/>
            <person name="Zhang H."/>
            <person name="Bastida-Corcuera F.D."/>
            <person name="Simoes-Barbosa A."/>
            <person name="Brown M.T."/>
            <person name="Hayes R.D."/>
            <person name="Mukherjee M."/>
            <person name="Okumura C.Y."/>
            <person name="Schneider R."/>
            <person name="Smith A.J."/>
            <person name="Vanacova S."/>
            <person name="Villalvazo M."/>
            <person name="Haas B.J."/>
            <person name="Pertea M."/>
            <person name="Feldblyum T.V."/>
            <person name="Utterback T.R."/>
            <person name="Shu C.L."/>
            <person name="Osoegawa K."/>
            <person name="de Jong P.J."/>
            <person name="Hrdy I."/>
            <person name="Horvathova L."/>
            <person name="Zubacova Z."/>
            <person name="Dolezal P."/>
            <person name="Malik S.B."/>
            <person name="Logsdon J.M. Jr."/>
            <person name="Henze K."/>
            <person name="Gupta A."/>
            <person name="Wang C.C."/>
            <person name="Dunne R.L."/>
            <person name="Upcroft J.A."/>
            <person name="Upcroft P."/>
            <person name="White O."/>
            <person name="Salzberg S.L."/>
            <person name="Tang P."/>
            <person name="Chiu C.-H."/>
            <person name="Lee Y.-S."/>
            <person name="Embley T.M."/>
            <person name="Coombs G.H."/>
            <person name="Mottram J.C."/>
            <person name="Tachezy J."/>
            <person name="Fraser-Liggett C.M."/>
            <person name="Johnson P.J."/>
        </authorList>
    </citation>
    <scope>NUCLEOTIDE SEQUENCE [LARGE SCALE GENOMIC DNA]</scope>
    <source>
        <strain evidence="3">G3</strain>
    </source>
</reference>